<proteinExistence type="predicted"/>
<dbReference type="RefSeq" id="WP_139623259.1">
    <property type="nucleotide sequence ID" value="NZ_VDMP01000024.1"/>
</dbReference>
<dbReference type="AlphaFoldDB" id="A0A5C4VV59"/>
<comment type="caution">
    <text evidence="1">The sequence shown here is derived from an EMBL/GenBank/DDBJ whole genome shotgun (WGS) entry which is preliminary data.</text>
</comment>
<accession>A0A5C4VV59</accession>
<dbReference type="EMBL" id="VDMP01000024">
    <property type="protein sequence ID" value="TNM39770.1"/>
    <property type="molecule type" value="Genomic_DNA"/>
</dbReference>
<dbReference type="OrthoDB" id="3780369at2"/>
<protein>
    <submittedName>
        <fullName evidence="1">Uncharacterized protein</fullName>
    </submittedName>
</protein>
<evidence type="ECO:0000313" key="2">
    <source>
        <dbReference type="Proteomes" id="UP000313231"/>
    </source>
</evidence>
<keyword evidence="2" id="KW-1185">Reference proteome</keyword>
<reference evidence="1 2" key="1">
    <citation type="journal article" date="2016" name="Int. J. Syst. Evol. Microbiol.">
        <title>Nocardioides albidus sp. nov., an actinobacterium isolated from garden soil.</title>
        <authorList>
            <person name="Singh H."/>
            <person name="Du J."/>
            <person name="Trinh H."/>
            <person name="Won K."/>
            <person name="Yang J.E."/>
            <person name="Yin C."/>
            <person name="Kook M."/>
            <person name="Yi T.H."/>
        </authorList>
    </citation>
    <scope>NUCLEOTIDE SEQUENCE [LARGE SCALE GENOMIC DNA]</scope>
    <source>
        <strain evidence="1 2">CCTCC AB 2015297</strain>
    </source>
</reference>
<evidence type="ECO:0000313" key="1">
    <source>
        <dbReference type="EMBL" id="TNM39770.1"/>
    </source>
</evidence>
<dbReference type="Proteomes" id="UP000313231">
    <property type="component" value="Unassembled WGS sequence"/>
</dbReference>
<organism evidence="1 2">
    <name type="scientific">Nocardioides albidus</name>
    <dbReference type="NCBI Taxonomy" id="1517589"/>
    <lineage>
        <taxon>Bacteria</taxon>
        <taxon>Bacillati</taxon>
        <taxon>Actinomycetota</taxon>
        <taxon>Actinomycetes</taxon>
        <taxon>Propionibacteriales</taxon>
        <taxon>Nocardioidaceae</taxon>
        <taxon>Nocardioides</taxon>
    </lineage>
</organism>
<gene>
    <name evidence="1" type="ORF">FHP29_13000</name>
</gene>
<sequence length="269" mass="29125">MLWTWPRLRSTVVALELPEDQYVVGLAGAMLANESVESADEVVLLATDQLREELTREDWPYSADKDGLTCPGEPGLVVRGGDVSDTYTAPIATLIADAWHQDGLRVVSVLRIERQAIESFLARSASDSEPTPESLTWTWPRLREAVTALGLPRPAYVVGLAGALLANESVSAVDGVELVVTAELRDDLVQRGWSVDADGVLLCPVEDDLSARSSDLDDTYVGDADELTGDAWLRDDVPLVSMVRVRAPAVEAVLRSSRNTGGRPDTTRT</sequence>
<name>A0A5C4VV59_9ACTN</name>